<evidence type="ECO:0000313" key="3">
    <source>
        <dbReference type="Proteomes" id="UP000199771"/>
    </source>
</evidence>
<evidence type="ECO:0000313" key="2">
    <source>
        <dbReference type="EMBL" id="SFF32928.1"/>
    </source>
</evidence>
<dbReference type="InterPro" id="IPR057691">
    <property type="entry name" value="DUF7931"/>
</dbReference>
<dbReference type="RefSeq" id="WP_091531407.1">
    <property type="nucleotide sequence ID" value="NZ_FOOC01000002.1"/>
</dbReference>
<keyword evidence="3" id="KW-1185">Reference proteome</keyword>
<protein>
    <recommendedName>
        <fullName evidence="1">DUF7931 domain-containing protein</fullName>
    </recommendedName>
</protein>
<dbReference type="OrthoDB" id="9796171at2"/>
<organism evidence="2 3">
    <name type="scientific">Fontimonas thermophila</name>
    <dbReference type="NCBI Taxonomy" id="1076937"/>
    <lineage>
        <taxon>Bacteria</taxon>
        <taxon>Pseudomonadati</taxon>
        <taxon>Pseudomonadota</taxon>
        <taxon>Gammaproteobacteria</taxon>
        <taxon>Nevskiales</taxon>
        <taxon>Nevskiaceae</taxon>
        <taxon>Fontimonas</taxon>
    </lineage>
</organism>
<proteinExistence type="predicted"/>
<gene>
    <name evidence="2" type="ORF">SAMN04488120_102205</name>
</gene>
<accession>A0A1I2HTG6</accession>
<dbReference type="Proteomes" id="UP000199771">
    <property type="component" value="Unassembled WGS sequence"/>
</dbReference>
<feature type="domain" description="DUF7931" evidence="1">
    <location>
        <begin position="21"/>
        <end position="163"/>
    </location>
</feature>
<dbReference type="STRING" id="1076937.SAMN04488120_102205"/>
<evidence type="ECO:0000259" key="1">
    <source>
        <dbReference type="Pfam" id="PF25559"/>
    </source>
</evidence>
<sequence length="168" mass="19384">MLETLPDRDPSRSETIVGVEASVQIVASLLHDARNEIAILSYCFEPALYGSIAIVESLRAFVLRHDRTRVRVLVNQPDLAMRRAHRFVELARRLSSRVQFRELPEESRALVEDCVIADVSAVWHRKRPEALESKLYRQAPLEAQQQLRRFDPLWEASSPARPFTELRL</sequence>
<dbReference type="SUPFAM" id="SSF56024">
    <property type="entry name" value="Phospholipase D/nuclease"/>
    <property type="match status" value="1"/>
</dbReference>
<reference evidence="2 3" key="1">
    <citation type="submission" date="2016-10" db="EMBL/GenBank/DDBJ databases">
        <authorList>
            <person name="de Groot N.N."/>
        </authorList>
    </citation>
    <scope>NUCLEOTIDE SEQUENCE [LARGE SCALE GENOMIC DNA]</scope>
    <source>
        <strain evidence="2 3">DSM 23609</strain>
    </source>
</reference>
<dbReference type="EMBL" id="FOOC01000002">
    <property type="protein sequence ID" value="SFF32928.1"/>
    <property type="molecule type" value="Genomic_DNA"/>
</dbReference>
<name>A0A1I2HTG6_9GAMM</name>
<dbReference type="Pfam" id="PF25559">
    <property type="entry name" value="DUF7931"/>
    <property type="match status" value="1"/>
</dbReference>
<dbReference type="AlphaFoldDB" id="A0A1I2HTG6"/>